<dbReference type="PANTHER" id="PTHR47074:SF61">
    <property type="entry name" value="RNASE H TYPE-1 DOMAIN-CONTAINING PROTEIN"/>
    <property type="match status" value="1"/>
</dbReference>
<dbReference type="Gene3D" id="3.30.420.10">
    <property type="entry name" value="Ribonuclease H-like superfamily/Ribonuclease H"/>
    <property type="match status" value="1"/>
</dbReference>
<evidence type="ECO:0000313" key="2">
    <source>
        <dbReference type="EMBL" id="MBA0753361.1"/>
    </source>
</evidence>
<dbReference type="InterPro" id="IPR002156">
    <property type="entry name" value="RNaseH_domain"/>
</dbReference>
<dbReference type="Proteomes" id="UP000593579">
    <property type="component" value="Unassembled WGS sequence"/>
</dbReference>
<evidence type="ECO:0000259" key="1">
    <source>
        <dbReference type="Pfam" id="PF13456"/>
    </source>
</evidence>
<dbReference type="InterPro" id="IPR036397">
    <property type="entry name" value="RNaseH_sf"/>
</dbReference>
<dbReference type="EMBL" id="JABEZY010252282">
    <property type="protein sequence ID" value="MBA0753361.1"/>
    <property type="molecule type" value="Genomic_DNA"/>
</dbReference>
<dbReference type="InterPro" id="IPR052929">
    <property type="entry name" value="RNase_H-like_EbsB-rel"/>
</dbReference>
<keyword evidence="3" id="KW-1185">Reference proteome</keyword>
<comment type="caution">
    <text evidence="2">The sequence shown here is derived from an EMBL/GenBank/DDBJ whole genome shotgun (WGS) entry which is preliminary data.</text>
</comment>
<dbReference type="InterPro" id="IPR044730">
    <property type="entry name" value="RNase_H-like_dom_plant"/>
</dbReference>
<dbReference type="OrthoDB" id="1748820at2759"/>
<feature type="domain" description="RNase H type-1" evidence="1">
    <location>
        <begin position="29"/>
        <end position="139"/>
    </location>
</feature>
<evidence type="ECO:0000313" key="3">
    <source>
        <dbReference type="Proteomes" id="UP000593579"/>
    </source>
</evidence>
<dbReference type="GO" id="GO:0003676">
    <property type="term" value="F:nucleic acid binding"/>
    <property type="evidence" value="ECO:0007669"/>
    <property type="project" value="InterPro"/>
</dbReference>
<dbReference type="Pfam" id="PF13456">
    <property type="entry name" value="RVT_3"/>
    <property type="match status" value="1"/>
</dbReference>
<dbReference type="CDD" id="cd06222">
    <property type="entry name" value="RNase_H_like"/>
    <property type="match status" value="1"/>
</dbReference>
<dbReference type="PANTHER" id="PTHR47074">
    <property type="entry name" value="BNAC02G40300D PROTEIN"/>
    <property type="match status" value="1"/>
</dbReference>
<reference evidence="2 3" key="1">
    <citation type="journal article" date="2019" name="Genome Biol. Evol.">
        <title>Insights into the evolution of the New World diploid cottons (Gossypium, subgenus Houzingenia) based on genome sequencing.</title>
        <authorList>
            <person name="Grover C.E."/>
            <person name="Arick M.A. 2nd"/>
            <person name="Thrash A."/>
            <person name="Conover J.L."/>
            <person name="Sanders W.S."/>
            <person name="Peterson D.G."/>
            <person name="Frelichowski J.E."/>
            <person name="Scheffler J.A."/>
            <person name="Scheffler B.E."/>
            <person name="Wendel J.F."/>
        </authorList>
    </citation>
    <scope>NUCLEOTIDE SEQUENCE [LARGE SCALE GENOMIC DNA]</scope>
    <source>
        <strain evidence="2">5</strain>
        <tissue evidence="2">Leaf</tissue>
    </source>
</reference>
<organism evidence="2 3">
    <name type="scientific">Gossypium gossypioides</name>
    <name type="common">Mexican cotton</name>
    <name type="synonym">Selera gossypioides</name>
    <dbReference type="NCBI Taxonomy" id="34282"/>
    <lineage>
        <taxon>Eukaryota</taxon>
        <taxon>Viridiplantae</taxon>
        <taxon>Streptophyta</taxon>
        <taxon>Embryophyta</taxon>
        <taxon>Tracheophyta</taxon>
        <taxon>Spermatophyta</taxon>
        <taxon>Magnoliopsida</taxon>
        <taxon>eudicotyledons</taxon>
        <taxon>Gunneridae</taxon>
        <taxon>Pentapetalae</taxon>
        <taxon>rosids</taxon>
        <taxon>malvids</taxon>
        <taxon>Malvales</taxon>
        <taxon>Malvaceae</taxon>
        <taxon>Malvoideae</taxon>
        <taxon>Gossypium</taxon>
    </lineage>
</organism>
<gene>
    <name evidence="2" type="ORF">Gogos_022248</name>
</gene>
<dbReference type="GO" id="GO:0004523">
    <property type="term" value="F:RNA-DNA hybrid ribonuclease activity"/>
    <property type="evidence" value="ECO:0007669"/>
    <property type="project" value="InterPro"/>
</dbReference>
<accession>A0A7J9CY88</accession>
<sequence>MVNHLFRDCIFTQQVLRELEWLIQHPTDNLIGKSGVIARNKEVLVIALCTYPWENISDPIMAEARACLQTVTMVEDMGFQDICVERDAVTVIRKLNFAEEDISCISSLIQEIKGRTPNFRRLCFKYVPRKVSKAAHWMALKGWGYEDPQYWMEEVPRAVERLVNRDRKSGDDGG</sequence>
<protein>
    <recommendedName>
        <fullName evidence="1">RNase H type-1 domain-containing protein</fullName>
    </recommendedName>
</protein>
<dbReference type="AlphaFoldDB" id="A0A7J9CY88"/>
<proteinExistence type="predicted"/>
<name>A0A7J9CY88_GOSGO</name>